<feature type="region of interest" description="Disordered" evidence="1">
    <location>
        <begin position="91"/>
        <end position="111"/>
    </location>
</feature>
<gene>
    <name evidence="2" type="ORF">PLEPLA_LOCUS15451</name>
</gene>
<protein>
    <submittedName>
        <fullName evidence="2">Uncharacterized protein</fullName>
    </submittedName>
</protein>
<dbReference type="Proteomes" id="UP001153269">
    <property type="component" value="Unassembled WGS sequence"/>
</dbReference>
<dbReference type="EMBL" id="CADEAL010000974">
    <property type="protein sequence ID" value="CAB1427511.1"/>
    <property type="molecule type" value="Genomic_DNA"/>
</dbReference>
<feature type="compositionally biased region" description="Basic residues" evidence="1">
    <location>
        <begin position="98"/>
        <end position="108"/>
    </location>
</feature>
<sequence length="137" mass="15475">MGEDAGTGSRKEVLMSQRAGTPYRANRARGEGLRAIRAEGRRERRQRMKVPKYLKTGAEVLRTSQSVGMCHRANGNANFKNAKWQELVQNRTTQQRGARQHAPPRRSRAPLCAGFVSNDSYMCKRRWRSLKSSVGAD</sequence>
<keyword evidence="3" id="KW-1185">Reference proteome</keyword>
<comment type="caution">
    <text evidence="2">The sequence shown here is derived from an EMBL/GenBank/DDBJ whole genome shotgun (WGS) entry which is preliminary data.</text>
</comment>
<name>A0A9N7UBW6_PLEPL</name>
<organism evidence="2 3">
    <name type="scientific">Pleuronectes platessa</name>
    <name type="common">European plaice</name>
    <dbReference type="NCBI Taxonomy" id="8262"/>
    <lineage>
        <taxon>Eukaryota</taxon>
        <taxon>Metazoa</taxon>
        <taxon>Chordata</taxon>
        <taxon>Craniata</taxon>
        <taxon>Vertebrata</taxon>
        <taxon>Euteleostomi</taxon>
        <taxon>Actinopterygii</taxon>
        <taxon>Neopterygii</taxon>
        <taxon>Teleostei</taxon>
        <taxon>Neoteleostei</taxon>
        <taxon>Acanthomorphata</taxon>
        <taxon>Carangaria</taxon>
        <taxon>Pleuronectiformes</taxon>
        <taxon>Pleuronectoidei</taxon>
        <taxon>Pleuronectidae</taxon>
        <taxon>Pleuronectes</taxon>
    </lineage>
</organism>
<proteinExistence type="predicted"/>
<evidence type="ECO:0000313" key="3">
    <source>
        <dbReference type="Proteomes" id="UP001153269"/>
    </source>
</evidence>
<dbReference type="AlphaFoldDB" id="A0A9N7UBW6"/>
<evidence type="ECO:0000313" key="2">
    <source>
        <dbReference type="EMBL" id="CAB1427511.1"/>
    </source>
</evidence>
<evidence type="ECO:0000256" key="1">
    <source>
        <dbReference type="SAM" id="MobiDB-lite"/>
    </source>
</evidence>
<feature type="region of interest" description="Disordered" evidence="1">
    <location>
        <begin position="1"/>
        <end position="28"/>
    </location>
</feature>
<accession>A0A9N7UBW6</accession>
<reference evidence="2" key="1">
    <citation type="submission" date="2020-03" db="EMBL/GenBank/DDBJ databases">
        <authorList>
            <person name="Weist P."/>
        </authorList>
    </citation>
    <scope>NUCLEOTIDE SEQUENCE</scope>
</reference>